<dbReference type="EMBL" id="JAHIBW010000002">
    <property type="protein sequence ID" value="KAG7312832.1"/>
    <property type="molecule type" value="Genomic_DNA"/>
</dbReference>
<evidence type="ECO:0000256" key="1">
    <source>
        <dbReference type="SAM" id="SignalP"/>
    </source>
</evidence>
<proteinExistence type="predicted"/>
<keyword evidence="3" id="KW-1185">Reference proteome</keyword>
<feature type="signal peptide" evidence="1">
    <location>
        <begin position="1"/>
        <end position="22"/>
    </location>
</feature>
<name>A0ABQ7R6B1_PLUXY</name>
<reference evidence="2 3" key="1">
    <citation type="submission" date="2021-06" db="EMBL/GenBank/DDBJ databases">
        <title>A haploid diamondback moth (Plutella xylostella L.) genome assembly resolves 31 chromosomes and identifies a diamide resistance mutation.</title>
        <authorList>
            <person name="Ward C.M."/>
            <person name="Perry K.D."/>
            <person name="Baker G."/>
            <person name="Powis K."/>
            <person name="Heckel D.G."/>
            <person name="Baxter S.W."/>
        </authorList>
    </citation>
    <scope>NUCLEOTIDE SEQUENCE [LARGE SCALE GENOMIC DNA]</scope>
    <source>
        <strain evidence="2 3">LV</strain>
        <tissue evidence="2">Single pupa</tissue>
    </source>
</reference>
<organism evidence="2 3">
    <name type="scientific">Plutella xylostella</name>
    <name type="common">Diamondback moth</name>
    <name type="synonym">Plutella maculipennis</name>
    <dbReference type="NCBI Taxonomy" id="51655"/>
    <lineage>
        <taxon>Eukaryota</taxon>
        <taxon>Metazoa</taxon>
        <taxon>Ecdysozoa</taxon>
        <taxon>Arthropoda</taxon>
        <taxon>Hexapoda</taxon>
        <taxon>Insecta</taxon>
        <taxon>Pterygota</taxon>
        <taxon>Neoptera</taxon>
        <taxon>Endopterygota</taxon>
        <taxon>Lepidoptera</taxon>
        <taxon>Glossata</taxon>
        <taxon>Ditrysia</taxon>
        <taxon>Yponomeutoidea</taxon>
        <taxon>Plutellidae</taxon>
        <taxon>Plutella</taxon>
    </lineage>
</organism>
<feature type="chain" id="PRO_5045160109" evidence="1">
    <location>
        <begin position="23"/>
        <end position="198"/>
    </location>
</feature>
<accession>A0ABQ7R6B1</accession>
<evidence type="ECO:0000313" key="3">
    <source>
        <dbReference type="Proteomes" id="UP000823941"/>
    </source>
</evidence>
<gene>
    <name evidence="2" type="ORF">JYU34_001214</name>
</gene>
<comment type="caution">
    <text evidence="2">The sequence shown here is derived from an EMBL/GenBank/DDBJ whole genome shotgun (WGS) entry which is preliminary data.</text>
</comment>
<sequence length="198" mass="20961">MSFKHIATSLAILGVFLIQSNASCQPSYAASTSPYVYQPSYAYPSAPAYPPTCGCNPAYQPTPQYSYEVATLAPASYAYQSVAVPASYGYQSYGYPAAPVNPPSCGCQNAPAPPPSCGCQAAPAPAPPCGCTQQPSSINLPPNLRSSGDYSLQWSDYGRAGCDYSVYLCHYPDCLCGYPDNLWVFCAGVSDYLQQGCL</sequence>
<dbReference type="Proteomes" id="UP000823941">
    <property type="component" value="Chromosome 2"/>
</dbReference>
<protein>
    <submittedName>
        <fullName evidence="2">Uncharacterized protein</fullName>
    </submittedName>
</protein>
<evidence type="ECO:0000313" key="2">
    <source>
        <dbReference type="EMBL" id="KAG7312832.1"/>
    </source>
</evidence>
<keyword evidence="1" id="KW-0732">Signal</keyword>